<organism evidence="2 3">
    <name type="scientific">Fusarium albosuccineum</name>
    <dbReference type="NCBI Taxonomy" id="1237068"/>
    <lineage>
        <taxon>Eukaryota</taxon>
        <taxon>Fungi</taxon>
        <taxon>Dikarya</taxon>
        <taxon>Ascomycota</taxon>
        <taxon>Pezizomycotina</taxon>
        <taxon>Sordariomycetes</taxon>
        <taxon>Hypocreomycetidae</taxon>
        <taxon>Hypocreales</taxon>
        <taxon>Nectriaceae</taxon>
        <taxon>Fusarium</taxon>
        <taxon>Fusarium decemcellulare species complex</taxon>
    </lineage>
</organism>
<proteinExistence type="predicted"/>
<keyword evidence="3" id="KW-1185">Reference proteome</keyword>
<evidence type="ECO:0000313" key="2">
    <source>
        <dbReference type="EMBL" id="KAF4454282.1"/>
    </source>
</evidence>
<gene>
    <name evidence="2" type="ORF">FALBO_15860</name>
</gene>
<evidence type="ECO:0000256" key="1">
    <source>
        <dbReference type="SAM" id="MobiDB-lite"/>
    </source>
</evidence>
<feature type="region of interest" description="Disordered" evidence="1">
    <location>
        <begin position="293"/>
        <end position="319"/>
    </location>
</feature>
<feature type="compositionally biased region" description="Polar residues" evidence="1">
    <location>
        <begin position="300"/>
        <end position="315"/>
    </location>
</feature>
<name>A0A8H4KNA9_9HYPO</name>
<dbReference type="OrthoDB" id="5421765at2759"/>
<accession>A0A8H4KNA9</accession>
<dbReference type="Proteomes" id="UP000554235">
    <property type="component" value="Unassembled WGS sequence"/>
</dbReference>
<reference evidence="2 3" key="1">
    <citation type="submission" date="2020-01" db="EMBL/GenBank/DDBJ databases">
        <title>Identification and distribution of gene clusters putatively required for synthesis of sphingolipid metabolism inhibitors in phylogenetically diverse species of the filamentous fungus Fusarium.</title>
        <authorList>
            <person name="Kim H.-S."/>
            <person name="Busman M."/>
            <person name="Brown D.W."/>
            <person name="Divon H."/>
            <person name="Uhlig S."/>
            <person name="Proctor R.H."/>
        </authorList>
    </citation>
    <scope>NUCLEOTIDE SEQUENCE [LARGE SCALE GENOMIC DNA]</scope>
    <source>
        <strain evidence="2 3">NRRL 20459</strain>
    </source>
</reference>
<evidence type="ECO:0000313" key="3">
    <source>
        <dbReference type="Proteomes" id="UP000554235"/>
    </source>
</evidence>
<comment type="caution">
    <text evidence="2">The sequence shown here is derived from an EMBL/GenBank/DDBJ whole genome shotgun (WGS) entry which is preliminary data.</text>
</comment>
<protein>
    <submittedName>
        <fullName evidence="2">Uncharacterized protein</fullName>
    </submittedName>
</protein>
<dbReference type="AlphaFoldDB" id="A0A8H4KNA9"/>
<sequence length="381" mass="42556">MAEFIPAVGVVAGALRLTYHAVTLAIESGQVNDEIRRSLELIRTCERDLQHLVGLREEYLDILERKPADLDRVNTIIKAAHQGLAEVCRIVEKCRPEANRGRIPFKRRSRWVFLDSTEFHTQIPVVSSHHRAVLNEMSFLRMIALQAPVPVPNQERDENVRLPRKKAVRVDNITLLGNLMGGKPGKYISVVYDSSVLTSICSSKEPFNLEASRPNAKLQFISAFRVYFRPLQCAIKPVFCTSTIPECRYSPKCCFQTCHSTIVAFDTWCGRHSACPNIQPADAIQSKQVPRLRRYPGHQKQPQHATQCPSASSDRTTTRPDARSLFCSQFTPSSIVATRGSASYGAVTAPMDAGCFCWVGATPKSQAIALFMAFQRILPAE</sequence>
<dbReference type="EMBL" id="JAADYS010002821">
    <property type="protein sequence ID" value="KAF4454282.1"/>
    <property type="molecule type" value="Genomic_DNA"/>
</dbReference>